<dbReference type="Pfam" id="PF17920">
    <property type="entry name" value="TetR_C_16"/>
    <property type="match status" value="1"/>
</dbReference>
<dbReference type="GO" id="GO:0000976">
    <property type="term" value="F:transcription cis-regulatory region binding"/>
    <property type="evidence" value="ECO:0007669"/>
    <property type="project" value="TreeGrafter"/>
</dbReference>
<dbReference type="InterPro" id="IPR050109">
    <property type="entry name" value="HTH-type_TetR-like_transc_reg"/>
</dbReference>
<evidence type="ECO:0000256" key="2">
    <source>
        <dbReference type="PROSITE-ProRule" id="PRU00335"/>
    </source>
</evidence>
<dbReference type="RefSeq" id="WP_096493760.1">
    <property type="nucleotide sequence ID" value="NZ_CP023445.1"/>
</dbReference>
<evidence type="ECO:0000313" key="4">
    <source>
        <dbReference type="EMBL" id="ATE54527.1"/>
    </source>
</evidence>
<dbReference type="SUPFAM" id="SSF48498">
    <property type="entry name" value="Tetracyclin repressor-like, C-terminal domain"/>
    <property type="match status" value="1"/>
</dbReference>
<dbReference type="EMBL" id="CP023445">
    <property type="protein sequence ID" value="ATE54527.1"/>
    <property type="molecule type" value="Genomic_DNA"/>
</dbReference>
<evidence type="ECO:0000259" key="3">
    <source>
        <dbReference type="PROSITE" id="PS50977"/>
    </source>
</evidence>
<dbReference type="GO" id="GO:0003700">
    <property type="term" value="F:DNA-binding transcription factor activity"/>
    <property type="evidence" value="ECO:0007669"/>
    <property type="project" value="TreeGrafter"/>
</dbReference>
<protein>
    <submittedName>
        <fullName evidence="4">TetR family transcriptional regulator</fullName>
    </submittedName>
</protein>
<feature type="domain" description="HTH tetR-type" evidence="3">
    <location>
        <begin position="11"/>
        <end position="71"/>
    </location>
</feature>
<accession>A0A290Z669</accession>
<dbReference type="InterPro" id="IPR041678">
    <property type="entry name" value="TetR_C_16"/>
</dbReference>
<dbReference type="PRINTS" id="PR00455">
    <property type="entry name" value="HTHTETR"/>
</dbReference>
<name>A0A290Z669_9PSEU</name>
<dbReference type="AlphaFoldDB" id="A0A290Z669"/>
<evidence type="ECO:0000256" key="1">
    <source>
        <dbReference type="ARBA" id="ARBA00023125"/>
    </source>
</evidence>
<feature type="DNA-binding region" description="H-T-H motif" evidence="2">
    <location>
        <begin position="34"/>
        <end position="53"/>
    </location>
</feature>
<dbReference type="Gene3D" id="1.10.10.60">
    <property type="entry name" value="Homeodomain-like"/>
    <property type="match status" value="1"/>
</dbReference>
<dbReference type="PANTHER" id="PTHR30055">
    <property type="entry name" value="HTH-TYPE TRANSCRIPTIONAL REGULATOR RUTR"/>
    <property type="match status" value="1"/>
</dbReference>
<dbReference type="PROSITE" id="PS50977">
    <property type="entry name" value="HTH_TETR_2"/>
    <property type="match status" value="1"/>
</dbReference>
<keyword evidence="5" id="KW-1185">Reference proteome</keyword>
<dbReference type="InterPro" id="IPR036271">
    <property type="entry name" value="Tet_transcr_reg_TetR-rel_C_sf"/>
</dbReference>
<keyword evidence="1 2" id="KW-0238">DNA-binding</keyword>
<reference evidence="4" key="1">
    <citation type="submission" date="2017-09" db="EMBL/GenBank/DDBJ databases">
        <title>Complete Genome Sequence of ansamitocin-producing Bacterium Actinosynnema pretiosum X47.</title>
        <authorList>
            <person name="Cao G."/>
            <person name="Zong G."/>
            <person name="Zhong C."/>
            <person name="Fu J."/>
        </authorList>
    </citation>
    <scope>NUCLEOTIDE SEQUENCE [LARGE SCALE GENOMIC DNA]</scope>
    <source>
        <strain evidence="4">X47</strain>
    </source>
</reference>
<gene>
    <name evidence="4" type="ORF">CNX65_15515</name>
</gene>
<sequence length="189" mass="19900">MPAPPRKRSAEATRAAILDAARARFGEGGFDRVRVRDVAADAGVDAALVVRYFGGKEALFAEAAAFDLRLPDLRGLPRDGVATVLLDRFLAVWEHDAGFLSLLRAAASSPAAAEAMLGVFTGQVAPALAAIAVDRPAERAALVGSQVLGLAFTRYVLRVPPLAAMGREELGAWIGPVLERYLLDPSPLG</sequence>
<dbReference type="SUPFAM" id="SSF46689">
    <property type="entry name" value="Homeodomain-like"/>
    <property type="match status" value="1"/>
</dbReference>
<dbReference type="Proteomes" id="UP000218505">
    <property type="component" value="Chromosome"/>
</dbReference>
<dbReference type="Pfam" id="PF00440">
    <property type="entry name" value="TetR_N"/>
    <property type="match status" value="1"/>
</dbReference>
<organism evidence="4 5">
    <name type="scientific">Actinosynnema pretiosum</name>
    <dbReference type="NCBI Taxonomy" id="42197"/>
    <lineage>
        <taxon>Bacteria</taxon>
        <taxon>Bacillati</taxon>
        <taxon>Actinomycetota</taxon>
        <taxon>Actinomycetes</taxon>
        <taxon>Pseudonocardiales</taxon>
        <taxon>Pseudonocardiaceae</taxon>
        <taxon>Actinosynnema</taxon>
    </lineage>
</organism>
<dbReference type="InterPro" id="IPR009057">
    <property type="entry name" value="Homeodomain-like_sf"/>
</dbReference>
<dbReference type="KEGG" id="apre:CNX65_15515"/>
<dbReference type="Gene3D" id="1.10.357.10">
    <property type="entry name" value="Tetracycline Repressor, domain 2"/>
    <property type="match status" value="1"/>
</dbReference>
<dbReference type="PANTHER" id="PTHR30055:SF235">
    <property type="entry name" value="TRANSCRIPTIONAL REGULATORY PROTEIN"/>
    <property type="match status" value="1"/>
</dbReference>
<evidence type="ECO:0000313" key="5">
    <source>
        <dbReference type="Proteomes" id="UP000218505"/>
    </source>
</evidence>
<proteinExistence type="predicted"/>
<dbReference type="InterPro" id="IPR001647">
    <property type="entry name" value="HTH_TetR"/>
</dbReference>